<proteinExistence type="predicted"/>
<keyword evidence="4" id="KW-1185">Reference proteome</keyword>
<evidence type="ECO:0000313" key="4">
    <source>
        <dbReference type="Proteomes" id="UP000823872"/>
    </source>
</evidence>
<feature type="compositionally biased region" description="Low complexity" evidence="1">
    <location>
        <begin position="50"/>
        <end position="75"/>
    </location>
</feature>
<evidence type="ECO:0000259" key="2">
    <source>
        <dbReference type="Pfam" id="PF15737"/>
    </source>
</evidence>
<protein>
    <submittedName>
        <fullName evidence="3">Chromosome 9 open reading frame 50</fullName>
    </submittedName>
</protein>
<feature type="compositionally biased region" description="Basic and acidic residues" evidence="1">
    <location>
        <begin position="129"/>
        <end position="143"/>
    </location>
</feature>
<feature type="compositionally biased region" description="Polar residues" evidence="1">
    <location>
        <begin position="8"/>
        <end position="23"/>
    </location>
</feature>
<name>A0ABI8AEX4_FELCA</name>
<dbReference type="Proteomes" id="UP000823872">
    <property type="component" value="Chromosome D4"/>
</dbReference>
<evidence type="ECO:0000256" key="1">
    <source>
        <dbReference type="SAM" id="MobiDB-lite"/>
    </source>
</evidence>
<dbReference type="PANTHER" id="PTHR36865">
    <property type="entry name" value="RIKEN CDNA 1700001O22 GENE"/>
    <property type="match status" value="1"/>
</dbReference>
<feature type="domain" description="DUF4685" evidence="2">
    <location>
        <begin position="199"/>
        <end position="306"/>
    </location>
</feature>
<dbReference type="Pfam" id="PF15737">
    <property type="entry name" value="DUF4685"/>
    <property type="match status" value="1"/>
</dbReference>
<organism evidence="3 4">
    <name type="scientific">Felis catus</name>
    <name type="common">Cat</name>
    <name type="synonym">Felis silvestris catus</name>
    <dbReference type="NCBI Taxonomy" id="9685"/>
    <lineage>
        <taxon>Eukaryota</taxon>
        <taxon>Metazoa</taxon>
        <taxon>Chordata</taxon>
        <taxon>Craniata</taxon>
        <taxon>Vertebrata</taxon>
        <taxon>Euteleostomi</taxon>
        <taxon>Mammalia</taxon>
        <taxon>Eutheria</taxon>
        <taxon>Laurasiatheria</taxon>
        <taxon>Carnivora</taxon>
        <taxon>Feliformia</taxon>
        <taxon>Felidae</taxon>
        <taxon>Felinae</taxon>
        <taxon>Felis</taxon>
    </lineage>
</organism>
<dbReference type="GeneTree" id="ENSGT00390000004321"/>
<evidence type="ECO:0000313" key="3">
    <source>
        <dbReference type="Ensembl" id="ENSFCTP00005057703.1"/>
    </source>
</evidence>
<reference evidence="3" key="3">
    <citation type="submission" date="2025-09" db="UniProtKB">
        <authorList>
            <consortium name="Ensembl"/>
        </authorList>
    </citation>
    <scope>IDENTIFICATION</scope>
    <source>
        <strain evidence="3">breed Abyssinian</strain>
    </source>
</reference>
<dbReference type="Ensembl" id="ENSFCTT00005084282.1">
    <property type="protein sequence ID" value="ENSFCTP00005057703.1"/>
    <property type="gene ID" value="ENSFCTG00005030194.1"/>
</dbReference>
<gene>
    <name evidence="3" type="primary">C9orf50</name>
</gene>
<feature type="region of interest" description="Disordered" evidence="1">
    <location>
        <begin position="170"/>
        <end position="193"/>
    </location>
</feature>
<feature type="region of interest" description="Disordered" evidence="1">
    <location>
        <begin position="1"/>
        <end position="78"/>
    </location>
</feature>
<accession>A0ABI8AEX4</accession>
<dbReference type="PANTHER" id="PTHR36865:SF1">
    <property type="entry name" value="RIKEN CDNA 1700001O22 GENE"/>
    <property type="match status" value="1"/>
</dbReference>
<sequence length="435" mass="47742">MTRRHPNPWTQQVASPNPWTQQVAPKGLPGDRARRRKDPLLPSLPLPQIRGVSGAGATRGSRASGSDDGWWGGSSLPELGVGVRSAPLSLPTLPTGAQRAAQNRAKLRSLLLPPLLRAGAPRDPAPRPGESEDPCRGSARETPDSRLALQGELLPSKFREFLQRTGAECVRATPPTSSARQSKKSVSEHRQHLPRCPHCSFPSDLRGQSSCFQNSLKKILLRRIPALGTLKRDRSQFITFKKANQPHGVQAPKLKTVLTHSSSGEGSGRKRRRFCPFRVRFADETLRDSALRYWERSLAVRQGHIEKGIATGSRTSERGFRSVGRWLESLPKALCPRAQEEATASISFGWDCPGLAPQEPQGHLSEDASVKSSLPFIPRATTQRPQSGLKTFLEAHSILEQVDRSPSSWSQELESFLPSVALVLNRGRPKGSCLL</sequence>
<reference evidence="3" key="2">
    <citation type="submission" date="2025-08" db="UniProtKB">
        <authorList>
            <consortium name="Ensembl"/>
        </authorList>
    </citation>
    <scope>IDENTIFICATION</scope>
    <source>
        <strain evidence="3">breed Abyssinian</strain>
    </source>
</reference>
<feature type="region of interest" description="Disordered" evidence="1">
    <location>
        <begin position="116"/>
        <end position="143"/>
    </location>
</feature>
<reference evidence="3 4" key="1">
    <citation type="submission" date="2021-02" db="EMBL/GenBank/DDBJ databases">
        <title>Safari Cat Assemblies.</title>
        <authorList>
            <person name="Bredemeyer K.R."/>
            <person name="Murphy W.J."/>
        </authorList>
    </citation>
    <scope>NUCLEOTIDE SEQUENCE [LARGE SCALE GENOMIC DNA]</scope>
</reference>
<dbReference type="InterPro" id="IPR032756">
    <property type="entry name" value="DUF4685"/>
</dbReference>